<proteinExistence type="predicted"/>
<comment type="caution">
    <text evidence="1">The sequence shown here is derived from an EMBL/GenBank/DDBJ whole genome shotgun (WGS) entry which is preliminary data.</text>
</comment>
<dbReference type="RefSeq" id="WP_136775869.1">
    <property type="nucleotide sequence ID" value="NZ_SUPK01000001.1"/>
</dbReference>
<keyword evidence="2" id="KW-1185">Reference proteome</keyword>
<accession>A0A4V5LT30</accession>
<name>A0A4V5LT30_9BACL</name>
<organism evidence="1 2">
    <name type="scientific">Cohnella pontilimi</name>
    <dbReference type="NCBI Taxonomy" id="2564100"/>
    <lineage>
        <taxon>Bacteria</taxon>
        <taxon>Bacillati</taxon>
        <taxon>Bacillota</taxon>
        <taxon>Bacilli</taxon>
        <taxon>Bacillales</taxon>
        <taxon>Paenibacillaceae</taxon>
        <taxon>Cohnella</taxon>
    </lineage>
</organism>
<protein>
    <submittedName>
        <fullName evidence="1">DUF5132 domain-containing protein</fullName>
    </submittedName>
</protein>
<dbReference type="EMBL" id="SUPK01000001">
    <property type="protein sequence ID" value="TJY44149.1"/>
    <property type="molecule type" value="Genomic_DNA"/>
</dbReference>
<dbReference type="OrthoDB" id="2619200at2"/>
<sequence length="78" mass="8565">MERNVERLIVGAALGLAASTLLPILKPLASEGIQAFAGLAGRVKYAAQIIREEAEDIVAEAQFERMRKKLDREIMSEP</sequence>
<dbReference type="Proteomes" id="UP000309673">
    <property type="component" value="Unassembled WGS sequence"/>
</dbReference>
<reference evidence="1 2" key="1">
    <citation type="submission" date="2019-04" db="EMBL/GenBank/DDBJ databases">
        <title>Cohnella sp. nov., isolated from soil.</title>
        <authorList>
            <person name="Kim W."/>
        </authorList>
    </citation>
    <scope>NUCLEOTIDE SEQUENCE [LARGE SCALE GENOMIC DNA]</scope>
    <source>
        <strain evidence="1 2">CAU 1483</strain>
    </source>
</reference>
<evidence type="ECO:0000313" key="2">
    <source>
        <dbReference type="Proteomes" id="UP000309673"/>
    </source>
</evidence>
<dbReference type="InterPro" id="IPR033456">
    <property type="entry name" value="DUF5132"/>
</dbReference>
<dbReference type="Pfam" id="PF17195">
    <property type="entry name" value="DUF5132"/>
    <property type="match status" value="1"/>
</dbReference>
<dbReference type="AlphaFoldDB" id="A0A4V5LT30"/>
<gene>
    <name evidence="1" type="ORF">E5161_01770</name>
</gene>
<evidence type="ECO:0000313" key="1">
    <source>
        <dbReference type="EMBL" id="TJY44149.1"/>
    </source>
</evidence>